<keyword evidence="4" id="KW-1185">Reference proteome</keyword>
<dbReference type="Pfam" id="PF14240">
    <property type="entry name" value="YHYH"/>
    <property type="match status" value="1"/>
</dbReference>
<comment type="caution">
    <text evidence="2">The sequence shown here is derived from an EMBL/GenBank/DDBJ whole genome shotgun (WGS) entry which is preliminary data.</text>
</comment>
<feature type="non-terminal residue" evidence="2">
    <location>
        <position position="318"/>
    </location>
</feature>
<protein>
    <submittedName>
        <fullName evidence="2">Aspartic proteinase nepenthesin-1</fullName>
    </submittedName>
</protein>
<gene>
    <name evidence="2" type="ORF">SCF082_LOCUS34125</name>
    <name evidence="3" type="ORF">SCF082_LOCUS34126</name>
</gene>
<evidence type="ECO:0000313" key="4">
    <source>
        <dbReference type="Proteomes" id="UP001642464"/>
    </source>
</evidence>
<feature type="non-terminal residue" evidence="2">
    <location>
        <position position="1"/>
    </location>
</feature>
<dbReference type="InterPro" id="IPR025924">
    <property type="entry name" value="YHYH_dom"/>
</dbReference>
<evidence type="ECO:0000313" key="3">
    <source>
        <dbReference type="EMBL" id="CAK9067407.1"/>
    </source>
</evidence>
<evidence type="ECO:0000313" key="2">
    <source>
        <dbReference type="EMBL" id="CAK9067406.1"/>
    </source>
</evidence>
<feature type="domain" description="YHYH" evidence="1">
    <location>
        <begin position="95"/>
        <end position="166"/>
    </location>
</feature>
<dbReference type="EMBL" id="CAXAMM010031048">
    <property type="protein sequence ID" value="CAK9067407.1"/>
    <property type="molecule type" value="Genomic_DNA"/>
</dbReference>
<name>A0ABP0NUD4_9DINO</name>
<organism evidence="2 4">
    <name type="scientific">Durusdinium trenchii</name>
    <dbReference type="NCBI Taxonomy" id="1381693"/>
    <lineage>
        <taxon>Eukaryota</taxon>
        <taxon>Sar</taxon>
        <taxon>Alveolata</taxon>
        <taxon>Dinophyceae</taxon>
        <taxon>Suessiales</taxon>
        <taxon>Symbiodiniaceae</taxon>
        <taxon>Durusdinium</taxon>
    </lineage>
</organism>
<proteinExistence type="predicted"/>
<dbReference type="Proteomes" id="UP001642464">
    <property type="component" value="Unassembled WGS sequence"/>
</dbReference>
<accession>A0ABP0NUD4</accession>
<dbReference type="EMBL" id="CAXAMM010031047">
    <property type="protein sequence ID" value="CAK9067406.1"/>
    <property type="molecule type" value="Genomic_DNA"/>
</dbReference>
<sequence>GCGTTTAAACGCGCGCGCGTTTAAACGCGCGSRRLHQADTATSSNPYIPRVRDLKVHLPPPSAPTAAKNLDHVGGVVGIAMNSVLFVHEHPKEGMTWLFDNCGGHGDTYGHYHYHAPPLCLLKSLGVPVPEKGSWWKTQGADAWPLQGPEIQVGWALDGAPIMSPFKSGARVEKASLDECHGAIDEVTGEYKYYLVPTAPYMPPCLRGAQLGNVTSFRQSKDGQPCSKSHAAPMQTSIVHGGKVLSGTGCPEHAMFKKVHSGQPFGQKFTARRLHDHGCGCGSKKYGTCPAGGACGCGCGCGTSACGCGCGTTAAACG</sequence>
<reference evidence="2 4" key="1">
    <citation type="submission" date="2024-02" db="EMBL/GenBank/DDBJ databases">
        <authorList>
            <person name="Chen Y."/>
            <person name="Shah S."/>
            <person name="Dougan E. K."/>
            <person name="Thang M."/>
            <person name="Chan C."/>
        </authorList>
    </citation>
    <scope>NUCLEOTIDE SEQUENCE [LARGE SCALE GENOMIC DNA]</scope>
</reference>
<evidence type="ECO:0000259" key="1">
    <source>
        <dbReference type="Pfam" id="PF14240"/>
    </source>
</evidence>